<dbReference type="KEGG" id="ccot:CCAX7_29520"/>
<name>A0A402CSZ4_9BACT</name>
<dbReference type="CDD" id="cd02440">
    <property type="entry name" value="AdoMet_MTases"/>
    <property type="match status" value="1"/>
</dbReference>
<proteinExistence type="predicted"/>
<evidence type="ECO:0000313" key="1">
    <source>
        <dbReference type="EMBL" id="BDI30901.1"/>
    </source>
</evidence>
<accession>A0A402CSZ4</accession>
<reference evidence="1 2" key="1">
    <citation type="journal article" date="2019" name="Int. J. Syst. Evol. Microbiol.">
        <title>Capsulimonas corticalis gen. nov., sp. nov., an aerobic capsulated bacterium, of a novel bacterial order, Capsulimonadales ord. nov., of the class Armatimonadia of the phylum Armatimonadetes.</title>
        <authorList>
            <person name="Li J."/>
            <person name="Kudo C."/>
            <person name="Tonouchi A."/>
        </authorList>
    </citation>
    <scope>NUCLEOTIDE SEQUENCE [LARGE SCALE GENOMIC DNA]</scope>
    <source>
        <strain evidence="1 2">AX-7</strain>
    </source>
</reference>
<dbReference type="GO" id="GO:0008757">
    <property type="term" value="F:S-adenosylmethionine-dependent methyltransferase activity"/>
    <property type="evidence" value="ECO:0007669"/>
    <property type="project" value="InterPro"/>
</dbReference>
<organism evidence="1 2">
    <name type="scientific">Capsulimonas corticalis</name>
    <dbReference type="NCBI Taxonomy" id="2219043"/>
    <lineage>
        <taxon>Bacteria</taxon>
        <taxon>Bacillati</taxon>
        <taxon>Armatimonadota</taxon>
        <taxon>Armatimonadia</taxon>
        <taxon>Capsulimonadales</taxon>
        <taxon>Capsulimonadaceae</taxon>
        <taxon>Capsulimonas</taxon>
    </lineage>
</organism>
<dbReference type="SUPFAM" id="SSF53335">
    <property type="entry name" value="S-adenosyl-L-methionine-dependent methyltransferases"/>
    <property type="match status" value="1"/>
</dbReference>
<dbReference type="EMBL" id="AP025739">
    <property type="protein sequence ID" value="BDI30901.1"/>
    <property type="molecule type" value="Genomic_DNA"/>
</dbReference>
<dbReference type="InterPro" id="IPR029063">
    <property type="entry name" value="SAM-dependent_MTases_sf"/>
</dbReference>
<keyword evidence="1" id="KW-0489">Methyltransferase</keyword>
<dbReference type="Gene3D" id="3.40.50.150">
    <property type="entry name" value="Vaccinia Virus protein VP39"/>
    <property type="match status" value="1"/>
</dbReference>
<dbReference type="Pfam" id="PF08241">
    <property type="entry name" value="Methyltransf_11"/>
    <property type="match status" value="1"/>
</dbReference>
<sequence length="242" mass="27456">MYRFEDTYWWFVSRRHLIVSLLETHYPRASGLRILDIGCGTGAMLEELSDFGEVTGADFALEALHFCRERNPAQTLARADARRLPFATGSFDVVTAMDVVEHIDNDKAAMSEILRVLKPGGRVFVTVPAYQSLWSEHDEALHHYRRYTSGSLKDVFQRVGLNVERLSYAVTALFPLAWMYRKAQNMLPKRREDGEKKANLIEFSAPVNRALISLLRKEADFVQRASLPFGLTVACVARKGSD</sequence>
<protein>
    <submittedName>
        <fullName evidence="1">Methyltransferase</fullName>
    </submittedName>
</protein>
<dbReference type="AlphaFoldDB" id="A0A402CSZ4"/>
<evidence type="ECO:0000313" key="2">
    <source>
        <dbReference type="Proteomes" id="UP000287394"/>
    </source>
</evidence>
<dbReference type="PANTHER" id="PTHR43591">
    <property type="entry name" value="METHYLTRANSFERASE"/>
    <property type="match status" value="1"/>
</dbReference>
<keyword evidence="1" id="KW-0808">Transferase</keyword>
<gene>
    <name evidence="1" type="ORF">CCAX7_29520</name>
</gene>
<dbReference type="Proteomes" id="UP000287394">
    <property type="component" value="Chromosome"/>
</dbReference>
<dbReference type="InterPro" id="IPR013216">
    <property type="entry name" value="Methyltransf_11"/>
</dbReference>
<dbReference type="GO" id="GO:0032259">
    <property type="term" value="P:methylation"/>
    <property type="evidence" value="ECO:0007669"/>
    <property type="project" value="UniProtKB-KW"/>
</dbReference>
<keyword evidence="2" id="KW-1185">Reference proteome</keyword>